<dbReference type="InterPro" id="IPR004090">
    <property type="entry name" value="Chemotax_Me-accpt_rcpt"/>
</dbReference>
<evidence type="ECO:0000256" key="2">
    <source>
        <dbReference type="ARBA" id="ARBA00029447"/>
    </source>
</evidence>
<dbReference type="Gene3D" id="1.20.120.30">
    <property type="entry name" value="Aspartate receptor, ligand-binding domain"/>
    <property type="match status" value="1"/>
</dbReference>
<dbReference type="Pfam" id="PF00015">
    <property type="entry name" value="MCPsignal"/>
    <property type="match status" value="1"/>
</dbReference>
<gene>
    <name evidence="5" type="ORF">A2557_06870</name>
</gene>
<dbReference type="Gene3D" id="1.10.287.950">
    <property type="entry name" value="Methyl-accepting chemotaxis protein"/>
    <property type="match status" value="1"/>
</dbReference>
<dbReference type="GO" id="GO:0004888">
    <property type="term" value="F:transmembrane signaling receptor activity"/>
    <property type="evidence" value="ECO:0007669"/>
    <property type="project" value="InterPro"/>
</dbReference>
<evidence type="ECO:0000259" key="4">
    <source>
        <dbReference type="PROSITE" id="PS50111"/>
    </source>
</evidence>
<dbReference type="SUPFAM" id="SSF58104">
    <property type="entry name" value="Methyl-accepting chemotaxis protein (MCP) signaling domain"/>
    <property type="match status" value="1"/>
</dbReference>
<dbReference type="SMART" id="SM00283">
    <property type="entry name" value="MA"/>
    <property type="match status" value="1"/>
</dbReference>
<dbReference type="PANTHER" id="PTHR32089">
    <property type="entry name" value="METHYL-ACCEPTING CHEMOTAXIS PROTEIN MCPB"/>
    <property type="match status" value="1"/>
</dbReference>
<evidence type="ECO:0000313" key="5">
    <source>
        <dbReference type="EMBL" id="OGH04705.1"/>
    </source>
</evidence>
<dbReference type="GO" id="GO:0007165">
    <property type="term" value="P:signal transduction"/>
    <property type="evidence" value="ECO:0007669"/>
    <property type="project" value="UniProtKB-KW"/>
</dbReference>
<dbReference type="InterPro" id="IPR025991">
    <property type="entry name" value="Chemoreceptor_zinc-bind_dom"/>
</dbReference>
<protein>
    <recommendedName>
        <fullName evidence="4">Methyl-accepting transducer domain-containing protein</fullName>
    </recommendedName>
</protein>
<dbReference type="GO" id="GO:0006935">
    <property type="term" value="P:chemotaxis"/>
    <property type="evidence" value="ECO:0007669"/>
    <property type="project" value="InterPro"/>
</dbReference>
<dbReference type="PROSITE" id="PS50111">
    <property type="entry name" value="CHEMOTAXIS_TRANSDUC_2"/>
    <property type="match status" value="1"/>
</dbReference>
<dbReference type="Proteomes" id="UP000177583">
    <property type="component" value="Unassembled WGS sequence"/>
</dbReference>
<name>A0A1F6H2W4_9PROT</name>
<dbReference type="PANTHER" id="PTHR32089:SF112">
    <property type="entry name" value="LYSOZYME-LIKE PROTEIN-RELATED"/>
    <property type="match status" value="1"/>
</dbReference>
<evidence type="ECO:0000313" key="6">
    <source>
        <dbReference type="Proteomes" id="UP000177583"/>
    </source>
</evidence>
<dbReference type="EMBL" id="MFNF01000001">
    <property type="protein sequence ID" value="OGH04705.1"/>
    <property type="molecule type" value="Genomic_DNA"/>
</dbReference>
<proteinExistence type="inferred from homology"/>
<accession>A0A1F6H2W4</accession>
<dbReference type="PRINTS" id="PR00260">
    <property type="entry name" value="CHEMTRNSDUCR"/>
</dbReference>
<keyword evidence="1 3" id="KW-0807">Transducer</keyword>
<evidence type="ECO:0000256" key="3">
    <source>
        <dbReference type="PROSITE-ProRule" id="PRU00284"/>
    </source>
</evidence>
<evidence type="ECO:0000256" key="1">
    <source>
        <dbReference type="ARBA" id="ARBA00023224"/>
    </source>
</evidence>
<dbReference type="Pfam" id="PF13682">
    <property type="entry name" value="CZB"/>
    <property type="match status" value="1"/>
</dbReference>
<dbReference type="AlphaFoldDB" id="A0A1F6H2W4"/>
<dbReference type="InterPro" id="IPR004089">
    <property type="entry name" value="MCPsignal_dom"/>
</dbReference>
<sequence length="414" mass="45760">MFGSKKTPPSAPQDSQVTQLVEGISSIFSLATDSGDDIGMLKDRVSSTAAQTTELSATAEELDRNTKDVLALVKETRESARNMADASVEGGGIVEKMLVGNRNLAETSARSAEAIGELRADSDRIAKAVSIIDEVAAQTNLLSLNAAIEAAKAAEHGKGFAVVADEVRRLAGRASTASRTIRESVEVMQQKVKETLERFDQIAKMAQSNLDQADLIQAAFNQIQSMAKGVNQAAETLDTSMEEQASAISETAKTIETLSEELREESDRLDDHLEPAIRKTIEETQKMDKTIFTMNVSDRNLLLTAIKDHKRWVHRIERMLKGEIQLVAQDSLADHHLCRLGKWYFGTEHPMIQRDKESLQLFEEINKPHERIHQVFFNLIKAHQSGAATDSLVAELHRCSEQIVGKLEKMAERL</sequence>
<reference evidence="5 6" key="1">
    <citation type="journal article" date="2016" name="Nat. Commun.">
        <title>Thousands of microbial genomes shed light on interconnected biogeochemical processes in an aquifer system.</title>
        <authorList>
            <person name="Anantharaman K."/>
            <person name="Brown C.T."/>
            <person name="Hug L.A."/>
            <person name="Sharon I."/>
            <person name="Castelle C.J."/>
            <person name="Probst A.J."/>
            <person name="Thomas B.C."/>
            <person name="Singh A."/>
            <person name="Wilkins M.J."/>
            <person name="Karaoz U."/>
            <person name="Brodie E.L."/>
            <person name="Williams K.H."/>
            <person name="Hubbard S.S."/>
            <person name="Banfield J.F."/>
        </authorList>
    </citation>
    <scope>NUCLEOTIDE SEQUENCE [LARGE SCALE GENOMIC DNA]</scope>
</reference>
<organism evidence="5 6">
    <name type="scientific">Candidatus Lambdaproteobacteria bacterium RIFOXYD2_FULL_56_26</name>
    <dbReference type="NCBI Taxonomy" id="1817773"/>
    <lineage>
        <taxon>Bacteria</taxon>
        <taxon>Pseudomonadati</taxon>
        <taxon>Pseudomonadota</taxon>
        <taxon>Candidatus Lambdaproteobacteria</taxon>
    </lineage>
</organism>
<comment type="caution">
    <text evidence="5">The sequence shown here is derived from an EMBL/GenBank/DDBJ whole genome shotgun (WGS) entry which is preliminary data.</text>
</comment>
<dbReference type="GO" id="GO:0016020">
    <property type="term" value="C:membrane"/>
    <property type="evidence" value="ECO:0007669"/>
    <property type="project" value="InterPro"/>
</dbReference>
<feature type="domain" description="Methyl-accepting transducer" evidence="4">
    <location>
        <begin position="23"/>
        <end position="259"/>
    </location>
</feature>
<comment type="similarity">
    <text evidence="2">Belongs to the methyl-accepting chemotaxis (MCP) protein family.</text>
</comment>